<protein>
    <submittedName>
        <fullName evidence="3">Uncharacterized protein</fullName>
    </submittedName>
</protein>
<comment type="caution">
    <text evidence="3">The sequence shown here is derived from an EMBL/GenBank/DDBJ whole genome shotgun (WGS) entry which is preliminary data.</text>
</comment>
<feature type="transmembrane region" description="Helical" evidence="2">
    <location>
        <begin position="54"/>
        <end position="72"/>
    </location>
</feature>
<keyword evidence="2" id="KW-1133">Transmembrane helix</keyword>
<dbReference type="AlphaFoldDB" id="A0A2A9FE46"/>
<evidence type="ECO:0000313" key="3">
    <source>
        <dbReference type="EMBL" id="PFG49727.1"/>
    </source>
</evidence>
<keyword evidence="4" id="KW-1185">Reference proteome</keyword>
<evidence type="ECO:0000256" key="2">
    <source>
        <dbReference type="SAM" id="Phobius"/>
    </source>
</evidence>
<feature type="transmembrane region" description="Helical" evidence="2">
    <location>
        <begin position="78"/>
        <end position="96"/>
    </location>
</feature>
<reference evidence="3 4" key="1">
    <citation type="submission" date="2017-10" db="EMBL/GenBank/DDBJ databases">
        <title>Sequencing the genomes of 1000 actinobacteria strains.</title>
        <authorList>
            <person name="Klenk H.-P."/>
        </authorList>
    </citation>
    <scope>NUCLEOTIDE SEQUENCE [LARGE SCALE GENOMIC DNA]</scope>
    <source>
        <strain evidence="3 4">DSM 46092</strain>
    </source>
</reference>
<proteinExistence type="predicted"/>
<evidence type="ECO:0000313" key="4">
    <source>
        <dbReference type="Proteomes" id="UP000243542"/>
    </source>
</evidence>
<organism evidence="3 4">
    <name type="scientific">Amycolatopsis sulphurea</name>
    <dbReference type="NCBI Taxonomy" id="76022"/>
    <lineage>
        <taxon>Bacteria</taxon>
        <taxon>Bacillati</taxon>
        <taxon>Actinomycetota</taxon>
        <taxon>Actinomycetes</taxon>
        <taxon>Pseudonocardiales</taxon>
        <taxon>Pseudonocardiaceae</taxon>
        <taxon>Amycolatopsis</taxon>
    </lineage>
</organism>
<keyword evidence="2" id="KW-0812">Transmembrane</keyword>
<sequence length="180" mass="20112">MKGPFTDSESVKGPFTDSKPVGPPRLSLLITGPRPTLPGPCGRPQRYVRRYRDYHYYLSVATLLLGGVVLTARFDLQLWNLLGWGAVLGLLIGTACERNRDRREFVAATTYLVTDRRLIFVSQGEPGIEFRWIGLADLRPPRVQGHGDGIGTIDFHPTALEWLKDQGYRSGPRGFRSCPS</sequence>
<feature type="region of interest" description="Disordered" evidence="1">
    <location>
        <begin position="1"/>
        <end position="24"/>
    </location>
</feature>
<dbReference type="Proteomes" id="UP000243542">
    <property type="component" value="Unassembled WGS sequence"/>
</dbReference>
<evidence type="ECO:0000256" key="1">
    <source>
        <dbReference type="SAM" id="MobiDB-lite"/>
    </source>
</evidence>
<gene>
    <name evidence="3" type="ORF">ATK36_4901</name>
</gene>
<accession>A0A2A9FE46</accession>
<dbReference type="EMBL" id="PDJK01000002">
    <property type="protein sequence ID" value="PFG49727.1"/>
    <property type="molecule type" value="Genomic_DNA"/>
</dbReference>
<name>A0A2A9FE46_9PSEU</name>
<keyword evidence="2" id="KW-0472">Membrane</keyword>